<accession>A0ABS2WV11</accession>
<sequence length="158" mass="17385">MRTIIGVVSLLLLSGCAYQPSGFFEEKVRVVSTEAPAPIQKTATPKAHYDEGYIKGILRKVVHEGTSGLWHYEVEGTDTSNFKLPYARFSHTAFLAPVGAAVYVQIEKGKLLQLYALEGASVVSKTQINLPKSPQNHPKRTLNRQVFSVPESETIALD</sequence>
<comment type="caution">
    <text evidence="1">The sequence shown here is derived from an EMBL/GenBank/DDBJ whole genome shotgun (WGS) entry which is preliminary data.</text>
</comment>
<reference evidence="2" key="1">
    <citation type="submission" date="2021-02" db="EMBL/GenBank/DDBJ databases">
        <title>Sulfurospirillum tamanensis sp. nov.</title>
        <authorList>
            <person name="Merkel A.Y."/>
        </authorList>
    </citation>
    <scope>NUCLEOTIDE SEQUENCE [LARGE SCALE GENOMIC DNA]</scope>
    <source>
        <strain evidence="2">T05b</strain>
    </source>
</reference>
<dbReference type="RefSeq" id="WP_205460054.1">
    <property type="nucleotide sequence ID" value="NZ_JAFHKK010000041.1"/>
</dbReference>
<name>A0ABS2WV11_9BACT</name>
<evidence type="ECO:0008006" key="3">
    <source>
        <dbReference type="Google" id="ProtNLM"/>
    </source>
</evidence>
<evidence type="ECO:0000313" key="2">
    <source>
        <dbReference type="Proteomes" id="UP000703590"/>
    </source>
</evidence>
<dbReference type="PROSITE" id="PS51257">
    <property type="entry name" value="PROKAR_LIPOPROTEIN"/>
    <property type="match status" value="1"/>
</dbReference>
<reference evidence="1 2" key="3">
    <citation type="submission" date="2021-02" db="EMBL/GenBank/DDBJ databases">
        <authorList>
            <person name="Merkel A.Y."/>
        </authorList>
    </citation>
    <scope>NUCLEOTIDE SEQUENCE [LARGE SCALE GENOMIC DNA]</scope>
    <source>
        <strain evidence="1 2">T05b</strain>
    </source>
</reference>
<gene>
    <name evidence="1" type="ORF">JWV37_11930</name>
</gene>
<keyword evidence="2" id="KW-1185">Reference proteome</keyword>
<protein>
    <recommendedName>
        <fullName evidence="3">Lipoprotein</fullName>
    </recommendedName>
</protein>
<organism evidence="1 2">
    <name type="scientific">Sulfurospirillum tamanense</name>
    <dbReference type="NCBI Taxonomy" id="2813362"/>
    <lineage>
        <taxon>Bacteria</taxon>
        <taxon>Pseudomonadati</taxon>
        <taxon>Campylobacterota</taxon>
        <taxon>Epsilonproteobacteria</taxon>
        <taxon>Campylobacterales</taxon>
        <taxon>Sulfurospirillaceae</taxon>
        <taxon>Sulfurospirillum</taxon>
    </lineage>
</organism>
<dbReference type="EMBL" id="JAFHKK010000041">
    <property type="protein sequence ID" value="MBN2965494.1"/>
    <property type="molecule type" value="Genomic_DNA"/>
</dbReference>
<evidence type="ECO:0000313" key="1">
    <source>
        <dbReference type="EMBL" id="MBN2965494.1"/>
    </source>
</evidence>
<proteinExistence type="predicted"/>
<reference evidence="1 2" key="2">
    <citation type="submission" date="2021-02" db="EMBL/GenBank/DDBJ databases">
        <title>Sulfurospirillum tamanensis sp. nov.</title>
        <authorList>
            <person name="Frolova A."/>
            <person name="Merkel A."/>
            <person name="Slobodkin A."/>
        </authorList>
    </citation>
    <scope>NUCLEOTIDE SEQUENCE [LARGE SCALE GENOMIC DNA]</scope>
    <source>
        <strain evidence="1 2">T05b</strain>
    </source>
</reference>
<dbReference type="Proteomes" id="UP000703590">
    <property type="component" value="Unassembled WGS sequence"/>
</dbReference>